<evidence type="ECO:0000313" key="3">
    <source>
        <dbReference type="Proteomes" id="UP000306145"/>
    </source>
</evidence>
<dbReference type="PROSITE" id="PS51736">
    <property type="entry name" value="RECOMBINASES_3"/>
    <property type="match status" value="1"/>
</dbReference>
<name>A0A5C4QL80_9ACTN</name>
<dbReference type="AlphaFoldDB" id="A0A5C4QL80"/>
<organism evidence="2 3">
    <name type="scientific">Micromonospora orduensis</name>
    <dbReference type="NCBI Taxonomy" id="1420891"/>
    <lineage>
        <taxon>Bacteria</taxon>
        <taxon>Bacillati</taxon>
        <taxon>Actinomycetota</taxon>
        <taxon>Actinomycetes</taxon>
        <taxon>Micromonosporales</taxon>
        <taxon>Micromonosporaceae</taxon>
        <taxon>Micromonospora</taxon>
    </lineage>
</organism>
<dbReference type="InterPro" id="IPR036162">
    <property type="entry name" value="Resolvase-like_N_sf"/>
</dbReference>
<feature type="domain" description="Resolvase/invertase-type recombinase catalytic" evidence="1">
    <location>
        <begin position="1"/>
        <end position="80"/>
    </location>
</feature>
<protein>
    <recommendedName>
        <fullName evidence="1">Resolvase/invertase-type recombinase catalytic domain-containing protein</fullName>
    </recommendedName>
</protein>
<proteinExistence type="predicted"/>
<dbReference type="SUPFAM" id="SSF53041">
    <property type="entry name" value="Resolvase-like"/>
    <property type="match status" value="1"/>
</dbReference>
<dbReference type="Proteomes" id="UP000306145">
    <property type="component" value="Unassembled WGS sequence"/>
</dbReference>
<dbReference type="InterPro" id="IPR006119">
    <property type="entry name" value="Resolv_N"/>
</dbReference>
<dbReference type="Pfam" id="PF00239">
    <property type="entry name" value="Resolvase"/>
    <property type="match status" value="1"/>
</dbReference>
<dbReference type="GO" id="GO:0003677">
    <property type="term" value="F:DNA binding"/>
    <property type="evidence" value="ECO:0007669"/>
    <property type="project" value="InterPro"/>
</dbReference>
<dbReference type="EMBL" id="VDFY01000165">
    <property type="protein sequence ID" value="TNH27825.1"/>
    <property type="molecule type" value="Genomic_DNA"/>
</dbReference>
<gene>
    <name evidence="2" type="ORF">FHG89_17020</name>
</gene>
<dbReference type="GO" id="GO:0000150">
    <property type="term" value="F:DNA strand exchange activity"/>
    <property type="evidence" value="ECO:0007669"/>
    <property type="project" value="InterPro"/>
</dbReference>
<keyword evidence="3" id="KW-1185">Reference proteome</keyword>
<comment type="caution">
    <text evidence="2">The sequence shown here is derived from an EMBL/GenBank/DDBJ whole genome shotgun (WGS) entry which is preliminary data.</text>
</comment>
<evidence type="ECO:0000259" key="1">
    <source>
        <dbReference type="PROSITE" id="PS51736"/>
    </source>
</evidence>
<dbReference type="OrthoDB" id="3405463at2"/>
<accession>A0A5C4QL80</accession>
<sequence>MAYLRLGDTLCVWKLDRLGRSLKDVLTTAEDLHESGIGLRTLAGSYHPTGEGKIFSTTAAFSELERHRPPGREEREVFHP</sequence>
<dbReference type="RefSeq" id="WP_139585383.1">
    <property type="nucleotide sequence ID" value="NZ_VDFY01000165.1"/>
</dbReference>
<reference evidence="2 3" key="1">
    <citation type="submission" date="2019-06" db="EMBL/GenBank/DDBJ databases">
        <title>Micromonospora ordensis sp. nov., isolated from deep marine sediment.</title>
        <authorList>
            <person name="Veyisoglu A."/>
            <person name="Carro L."/>
            <person name="Klenk H.-P."/>
            <person name="Sahin N."/>
        </authorList>
    </citation>
    <scope>NUCLEOTIDE SEQUENCE [LARGE SCALE GENOMIC DNA]</scope>
    <source>
        <strain evidence="2 3">S2509</strain>
    </source>
</reference>
<dbReference type="Gene3D" id="3.40.50.1390">
    <property type="entry name" value="Resolvase, N-terminal catalytic domain"/>
    <property type="match status" value="1"/>
</dbReference>
<evidence type="ECO:0000313" key="2">
    <source>
        <dbReference type="EMBL" id="TNH27825.1"/>
    </source>
</evidence>